<evidence type="ECO:0000256" key="3">
    <source>
        <dbReference type="ARBA" id="ARBA00022729"/>
    </source>
</evidence>
<comment type="caution">
    <text evidence="8">The sequence shown here is derived from an EMBL/GenBank/DDBJ whole genome shotgun (WGS) entry which is preliminary data.</text>
</comment>
<dbReference type="InterPro" id="IPR046956">
    <property type="entry name" value="RLP23-like"/>
</dbReference>
<evidence type="ECO:0000256" key="4">
    <source>
        <dbReference type="ARBA" id="ARBA00022989"/>
    </source>
</evidence>
<evidence type="ECO:0000256" key="1">
    <source>
        <dbReference type="ARBA" id="ARBA00004479"/>
    </source>
</evidence>
<reference evidence="8 9" key="1">
    <citation type="journal article" date="2018" name="Sci. Data">
        <title>The draft genome sequence of cork oak.</title>
        <authorList>
            <person name="Ramos A.M."/>
            <person name="Usie A."/>
            <person name="Barbosa P."/>
            <person name="Barros P.M."/>
            <person name="Capote T."/>
            <person name="Chaves I."/>
            <person name="Simoes F."/>
            <person name="Abreu I."/>
            <person name="Carrasquinho I."/>
            <person name="Faro C."/>
            <person name="Guimaraes J.B."/>
            <person name="Mendonca D."/>
            <person name="Nobrega F."/>
            <person name="Rodrigues L."/>
            <person name="Saibo N.J.M."/>
            <person name="Varela M.C."/>
            <person name="Egas C."/>
            <person name="Matos J."/>
            <person name="Miguel C.M."/>
            <person name="Oliveira M.M."/>
            <person name="Ricardo C.P."/>
            <person name="Goncalves S."/>
        </authorList>
    </citation>
    <scope>NUCLEOTIDE SEQUENCE [LARGE SCALE GENOMIC DNA]</scope>
    <source>
        <strain evidence="9">cv. HL8</strain>
    </source>
</reference>
<evidence type="ECO:0000256" key="2">
    <source>
        <dbReference type="ARBA" id="ARBA00022692"/>
    </source>
</evidence>
<dbReference type="Gene3D" id="3.80.10.10">
    <property type="entry name" value="Ribonuclease Inhibitor"/>
    <property type="match status" value="1"/>
</dbReference>
<dbReference type="PANTHER" id="PTHR48061:SF46">
    <property type="entry name" value="LEUCINE-RICH REPEAT-CONTAINING N-TERMINAL PLANT-TYPE DOMAIN-CONTAINING PROTEIN"/>
    <property type="match status" value="1"/>
</dbReference>
<dbReference type="GO" id="GO:0016020">
    <property type="term" value="C:membrane"/>
    <property type="evidence" value="ECO:0007669"/>
    <property type="project" value="UniProtKB-SubCell"/>
</dbReference>
<protein>
    <submittedName>
        <fullName evidence="8">Receptor like protein 27</fullName>
    </submittedName>
</protein>
<proteinExistence type="predicted"/>
<keyword evidence="3" id="KW-0732">Signal</keyword>
<keyword evidence="2" id="KW-0812">Transmembrane</keyword>
<name>A0AAW0L506_QUESU</name>
<dbReference type="Proteomes" id="UP000237347">
    <property type="component" value="Unassembled WGS sequence"/>
</dbReference>
<comment type="subcellular location">
    <subcellularLocation>
        <location evidence="1">Membrane</location>
        <topology evidence="1">Single-pass type I membrane protein</topology>
    </subcellularLocation>
</comment>
<keyword evidence="5" id="KW-0472">Membrane</keyword>
<dbReference type="PANTHER" id="PTHR48061">
    <property type="entry name" value="LEUCINE-RICH REPEAT RECEPTOR PROTEIN KINASE EMS1-LIKE-RELATED"/>
    <property type="match status" value="1"/>
</dbReference>
<feature type="non-terminal residue" evidence="8">
    <location>
        <position position="1"/>
    </location>
</feature>
<dbReference type="SUPFAM" id="SSF52058">
    <property type="entry name" value="L domain-like"/>
    <property type="match status" value="1"/>
</dbReference>
<evidence type="ECO:0000313" key="8">
    <source>
        <dbReference type="EMBL" id="KAK7845926.1"/>
    </source>
</evidence>
<dbReference type="AlphaFoldDB" id="A0AAW0L506"/>
<evidence type="ECO:0000313" key="9">
    <source>
        <dbReference type="Proteomes" id="UP000237347"/>
    </source>
</evidence>
<evidence type="ECO:0000256" key="6">
    <source>
        <dbReference type="ARBA" id="ARBA00023170"/>
    </source>
</evidence>
<evidence type="ECO:0000256" key="7">
    <source>
        <dbReference type="ARBA" id="ARBA00023180"/>
    </source>
</evidence>
<sequence length="164" mass="18433">KREIPPSLANCTQLNFFLDLSSNDITGPIPIWVMNLTKLNHLDFSLNMLQGSIPISISQPFVFLDISSNRLQGSLPLLSSPIYFYSISKNKLTGKISPMICNMIFLEILNLLENSLSGKIPKCLGNLSDSLVILNLRRNNLYGTFLDTWTNGSKLRTIDWVKTI</sequence>
<keyword evidence="7" id="KW-0325">Glycoprotein</keyword>
<dbReference type="EMBL" id="PKMF04000163">
    <property type="protein sequence ID" value="KAK7845926.1"/>
    <property type="molecule type" value="Genomic_DNA"/>
</dbReference>
<dbReference type="InterPro" id="IPR032675">
    <property type="entry name" value="LRR_dom_sf"/>
</dbReference>
<keyword evidence="9" id="KW-1185">Reference proteome</keyword>
<accession>A0AAW0L506</accession>
<dbReference type="InterPro" id="IPR001611">
    <property type="entry name" value="Leu-rich_rpt"/>
</dbReference>
<dbReference type="Pfam" id="PF00560">
    <property type="entry name" value="LRR_1"/>
    <property type="match status" value="2"/>
</dbReference>
<gene>
    <name evidence="8" type="primary">RLP27_1</name>
    <name evidence="8" type="ORF">CFP56_008791</name>
</gene>
<evidence type="ECO:0000256" key="5">
    <source>
        <dbReference type="ARBA" id="ARBA00023136"/>
    </source>
</evidence>
<organism evidence="8 9">
    <name type="scientific">Quercus suber</name>
    <name type="common">Cork oak</name>
    <dbReference type="NCBI Taxonomy" id="58331"/>
    <lineage>
        <taxon>Eukaryota</taxon>
        <taxon>Viridiplantae</taxon>
        <taxon>Streptophyta</taxon>
        <taxon>Embryophyta</taxon>
        <taxon>Tracheophyta</taxon>
        <taxon>Spermatophyta</taxon>
        <taxon>Magnoliopsida</taxon>
        <taxon>eudicotyledons</taxon>
        <taxon>Gunneridae</taxon>
        <taxon>Pentapetalae</taxon>
        <taxon>rosids</taxon>
        <taxon>fabids</taxon>
        <taxon>Fagales</taxon>
        <taxon>Fagaceae</taxon>
        <taxon>Quercus</taxon>
    </lineage>
</organism>
<keyword evidence="4" id="KW-1133">Transmembrane helix</keyword>
<keyword evidence="6 8" id="KW-0675">Receptor</keyword>